<dbReference type="InterPro" id="IPR039052">
    <property type="entry name" value="Antitox_PemI-like"/>
</dbReference>
<dbReference type="RefSeq" id="WP_223911222.1">
    <property type="nucleotide sequence ID" value="NZ_AP024238.1"/>
</dbReference>
<proteinExistence type="predicted"/>
<dbReference type="SMART" id="SM00966">
    <property type="entry name" value="SpoVT_AbrB"/>
    <property type="match status" value="1"/>
</dbReference>
<dbReference type="Proteomes" id="UP000824366">
    <property type="component" value="Chromosome"/>
</dbReference>
<dbReference type="InterPro" id="IPR037914">
    <property type="entry name" value="SpoVT-AbrB_sf"/>
</dbReference>
<evidence type="ECO:0000259" key="3">
    <source>
        <dbReference type="PROSITE" id="PS51740"/>
    </source>
</evidence>
<dbReference type="EMBL" id="AP024238">
    <property type="protein sequence ID" value="BCO26948.1"/>
    <property type="molecule type" value="Genomic_DNA"/>
</dbReference>
<sequence>MQKLTRWGNSVGIRIPAQVLGAAGLKSGDHVHIRLMDSGDIRVRPVKGRQQAESEGAKTVAMTEPYDSEQW</sequence>
<evidence type="ECO:0000313" key="5">
    <source>
        <dbReference type="Proteomes" id="UP000824366"/>
    </source>
</evidence>
<feature type="domain" description="SpoVT-AbrB" evidence="3">
    <location>
        <begin position="2"/>
        <end position="48"/>
    </location>
</feature>
<dbReference type="PROSITE" id="PS51740">
    <property type="entry name" value="SPOVT_ABRB"/>
    <property type="match status" value="1"/>
</dbReference>
<organism evidence="4 5">
    <name type="scientific">Rhodoferax lithotrophicus</name>
    <dbReference type="NCBI Taxonomy" id="2798804"/>
    <lineage>
        <taxon>Bacteria</taxon>
        <taxon>Pseudomonadati</taxon>
        <taxon>Pseudomonadota</taxon>
        <taxon>Betaproteobacteria</taxon>
        <taxon>Burkholderiales</taxon>
        <taxon>Comamonadaceae</taxon>
        <taxon>Rhodoferax</taxon>
    </lineage>
</organism>
<reference evidence="4 5" key="1">
    <citation type="journal article" date="2021" name="Microbiol. Spectr.">
        <title>A Single Bacterium Capable of Oxidation and Reduction of Iron at Circumneutral pH.</title>
        <authorList>
            <person name="Kato S."/>
            <person name="Ohkuma M."/>
        </authorList>
    </citation>
    <scope>NUCLEOTIDE SEQUENCE [LARGE SCALE GENOMIC DNA]</scope>
    <source>
        <strain evidence="4 5">MIZ03</strain>
    </source>
</reference>
<dbReference type="Pfam" id="PF04014">
    <property type="entry name" value="MazE_antitoxin"/>
    <property type="match status" value="1"/>
</dbReference>
<keyword evidence="1" id="KW-0238">DNA-binding</keyword>
<evidence type="ECO:0000313" key="4">
    <source>
        <dbReference type="EMBL" id="BCO26948.1"/>
    </source>
</evidence>
<dbReference type="SUPFAM" id="SSF89447">
    <property type="entry name" value="AbrB/MazE/MraZ-like"/>
    <property type="match status" value="1"/>
</dbReference>
<dbReference type="PANTHER" id="PTHR40516:SF1">
    <property type="entry name" value="ANTITOXIN CHPS-RELATED"/>
    <property type="match status" value="1"/>
</dbReference>
<dbReference type="PANTHER" id="PTHR40516">
    <property type="entry name" value="ANTITOXIN CHPS-RELATED"/>
    <property type="match status" value="1"/>
</dbReference>
<gene>
    <name evidence="4" type="ORF">MIZ03_1835</name>
</gene>
<keyword evidence="5" id="KW-1185">Reference proteome</keyword>
<evidence type="ECO:0000256" key="2">
    <source>
        <dbReference type="SAM" id="MobiDB-lite"/>
    </source>
</evidence>
<dbReference type="Gene3D" id="2.10.260.10">
    <property type="match status" value="1"/>
</dbReference>
<accession>A0ABM7MKY9</accession>
<dbReference type="InterPro" id="IPR007159">
    <property type="entry name" value="SpoVT-AbrB_dom"/>
</dbReference>
<name>A0ABM7MKY9_9BURK</name>
<evidence type="ECO:0000256" key="1">
    <source>
        <dbReference type="PROSITE-ProRule" id="PRU01076"/>
    </source>
</evidence>
<protein>
    <recommendedName>
        <fullName evidence="3">SpoVT-AbrB domain-containing protein</fullName>
    </recommendedName>
</protein>
<feature type="region of interest" description="Disordered" evidence="2">
    <location>
        <begin position="46"/>
        <end position="71"/>
    </location>
</feature>